<organism evidence="2 3">
    <name type="scientific">Trifolium medium</name>
    <dbReference type="NCBI Taxonomy" id="97028"/>
    <lineage>
        <taxon>Eukaryota</taxon>
        <taxon>Viridiplantae</taxon>
        <taxon>Streptophyta</taxon>
        <taxon>Embryophyta</taxon>
        <taxon>Tracheophyta</taxon>
        <taxon>Spermatophyta</taxon>
        <taxon>Magnoliopsida</taxon>
        <taxon>eudicotyledons</taxon>
        <taxon>Gunneridae</taxon>
        <taxon>Pentapetalae</taxon>
        <taxon>rosids</taxon>
        <taxon>fabids</taxon>
        <taxon>Fabales</taxon>
        <taxon>Fabaceae</taxon>
        <taxon>Papilionoideae</taxon>
        <taxon>50 kb inversion clade</taxon>
        <taxon>NPAAA clade</taxon>
        <taxon>Hologalegina</taxon>
        <taxon>IRL clade</taxon>
        <taxon>Trifolieae</taxon>
        <taxon>Trifolium</taxon>
    </lineage>
</organism>
<sequence>MVLGQPNLLALAQRAAGFCATHSVALFFCFYFWCWRNARACAAQRA</sequence>
<dbReference type="Proteomes" id="UP000265520">
    <property type="component" value="Unassembled WGS sequence"/>
</dbReference>
<feature type="transmembrane region" description="Helical" evidence="1">
    <location>
        <begin position="15"/>
        <end position="35"/>
    </location>
</feature>
<proteinExistence type="predicted"/>
<accession>A0A392SNA8</accession>
<evidence type="ECO:0000313" key="3">
    <source>
        <dbReference type="Proteomes" id="UP000265520"/>
    </source>
</evidence>
<keyword evidence="1" id="KW-0472">Membrane</keyword>
<keyword evidence="3" id="KW-1185">Reference proteome</keyword>
<keyword evidence="1" id="KW-1133">Transmembrane helix</keyword>
<dbReference type="AlphaFoldDB" id="A0A392SNA8"/>
<dbReference type="EMBL" id="LXQA010412416">
    <property type="protein sequence ID" value="MCI50169.1"/>
    <property type="molecule type" value="Genomic_DNA"/>
</dbReference>
<evidence type="ECO:0000313" key="2">
    <source>
        <dbReference type="EMBL" id="MCI50169.1"/>
    </source>
</evidence>
<evidence type="ECO:0000256" key="1">
    <source>
        <dbReference type="SAM" id="Phobius"/>
    </source>
</evidence>
<comment type="caution">
    <text evidence="2">The sequence shown here is derived from an EMBL/GenBank/DDBJ whole genome shotgun (WGS) entry which is preliminary data.</text>
</comment>
<keyword evidence="1" id="KW-0812">Transmembrane</keyword>
<protein>
    <submittedName>
        <fullName evidence="2">Uncharacterized protein</fullName>
    </submittedName>
</protein>
<name>A0A392SNA8_9FABA</name>
<reference evidence="2 3" key="1">
    <citation type="journal article" date="2018" name="Front. Plant Sci.">
        <title>Red Clover (Trifolium pratense) and Zigzag Clover (T. medium) - A Picture of Genomic Similarities and Differences.</title>
        <authorList>
            <person name="Dluhosova J."/>
            <person name="Istvanek J."/>
            <person name="Nedelnik J."/>
            <person name="Repkova J."/>
        </authorList>
    </citation>
    <scope>NUCLEOTIDE SEQUENCE [LARGE SCALE GENOMIC DNA]</scope>
    <source>
        <strain evidence="3">cv. 10/8</strain>
        <tissue evidence="2">Leaf</tissue>
    </source>
</reference>
<feature type="non-terminal residue" evidence="2">
    <location>
        <position position="46"/>
    </location>
</feature>